<dbReference type="InterPro" id="IPR018060">
    <property type="entry name" value="HTH_AraC"/>
</dbReference>
<keyword evidence="6" id="KW-1185">Reference proteome</keyword>
<dbReference type="PANTHER" id="PTHR43280:SF2">
    <property type="entry name" value="HTH-TYPE TRANSCRIPTIONAL REGULATOR EXSA"/>
    <property type="match status" value="1"/>
</dbReference>
<dbReference type="PROSITE" id="PS00041">
    <property type="entry name" value="HTH_ARAC_FAMILY_1"/>
    <property type="match status" value="1"/>
</dbReference>
<evidence type="ECO:0000259" key="4">
    <source>
        <dbReference type="PROSITE" id="PS01124"/>
    </source>
</evidence>
<dbReference type="Proteomes" id="UP000429958">
    <property type="component" value="Unassembled WGS sequence"/>
</dbReference>
<evidence type="ECO:0000256" key="3">
    <source>
        <dbReference type="ARBA" id="ARBA00023163"/>
    </source>
</evidence>
<keyword evidence="1" id="KW-0805">Transcription regulation</keyword>
<evidence type="ECO:0000313" key="6">
    <source>
        <dbReference type="Proteomes" id="UP000429958"/>
    </source>
</evidence>
<evidence type="ECO:0000256" key="1">
    <source>
        <dbReference type="ARBA" id="ARBA00023015"/>
    </source>
</evidence>
<dbReference type="Pfam" id="PF12833">
    <property type="entry name" value="HTH_18"/>
    <property type="match status" value="1"/>
</dbReference>
<organism evidence="5 6">
    <name type="scientific">Clostridium porci</name>
    <dbReference type="NCBI Taxonomy" id="2605778"/>
    <lineage>
        <taxon>Bacteria</taxon>
        <taxon>Bacillati</taxon>
        <taxon>Bacillota</taxon>
        <taxon>Clostridia</taxon>
        <taxon>Eubacteriales</taxon>
        <taxon>Clostridiaceae</taxon>
        <taxon>Clostridium</taxon>
    </lineage>
</organism>
<evidence type="ECO:0000256" key="2">
    <source>
        <dbReference type="ARBA" id="ARBA00023125"/>
    </source>
</evidence>
<dbReference type="SUPFAM" id="SSF46689">
    <property type="entry name" value="Homeodomain-like"/>
    <property type="match status" value="2"/>
</dbReference>
<dbReference type="RefSeq" id="WP_154472412.1">
    <property type="nucleotide sequence ID" value="NZ_DBEWUL010000025.1"/>
</dbReference>
<dbReference type="GO" id="GO:0003700">
    <property type="term" value="F:DNA-binding transcription factor activity"/>
    <property type="evidence" value="ECO:0007669"/>
    <property type="project" value="InterPro"/>
</dbReference>
<protein>
    <submittedName>
        <fullName evidence="5">Helix-turn-helix transcriptional regulator</fullName>
    </submittedName>
</protein>
<dbReference type="PROSITE" id="PS01124">
    <property type="entry name" value="HTH_ARAC_FAMILY_2"/>
    <property type="match status" value="1"/>
</dbReference>
<dbReference type="PANTHER" id="PTHR43280">
    <property type="entry name" value="ARAC-FAMILY TRANSCRIPTIONAL REGULATOR"/>
    <property type="match status" value="1"/>
</dbReference>
<dbReference type="Gene3D" id="1.10.10.60">
    <property type="entry name" value="Homeodomain-like"/>
    <property type="match status" value="2"/>
</dbReference>
<name>A0A7X2TCI1_9CLOT</name>
<sequence>MTTHSLLDFTISFFEEMRIHTYFTDAPYTWMDQYDLGLRSTLLKKQDCLAATFPELDENFHTQNHVYIIRDLFQCYYLSIPVPYTEHKTVFFAGPFAFKAPKRDQIQQLMEQLQIPEQHSTFLIQYYSSLPVIHDKGCLRSFLHCLCSRLYGKEGFSISSLSQTNHIALHYETQESTGKNKNVTESIEKRYDAEEAMMDAIAHGDYEKAKENIHALLSSAPEQRLPDTIRDRKNFLIILNTLCRKAAQRGKVHPVYLDELSRKLAFKLENLNTLSQLDAFPHEALRKYSLLVRSYSTQGYSLAVQKVVNYISLNLQEDLSLDRLAEIFSLNKSYLSSLFRRETGQTLTDFVIQKRMEHAICLLNTTPTSIQEIAARCGILDLSYFTKLFRRTKGMTPSQYRSMVTKRSGV</sequence>
<dbReference type="AlphaFoldDB" id="A0A7X2TCI1"/>
<accession>A0A7X2TCI1</accession>
<proteinExistence type="predicted"/>
<keyword evidence="2" id="KW-0238">DNA-binding</keyword>
<reference evidence="5 6" key="1">
    <citation type="submission" date="2019-08" db="EMBL/GenBank/DDBJ databases">
        <title>In-depth cultivation of the pig gut microbiome towards novel bacterial diversity and tailored functional studies.</title>
        <authorList>
            <person name="Wylensek D."/>
            <person name="Hitch T.C.A."/>
            <person name="Clavel T."/>
        </authorList>
    </citation>
    <scope>NUCLEOTIDE SEQUENCE [LARGE SCALE GENOMIC DNA]</scope>
    <source>
        <strain evidence="5 6">WCA-389-WT-23D1</strain>
    </source>
</reference>
<feature type="domain" description="HTH araC/xylS-type" evidence="4">
    <location>
        <begin position="305"/>
        <end position="403"/>
    </location>
</feature>
<keyword evidence="3" id="KW-0804">Transcription</keyword>
<dbReference type="GO" id="GO:0043565">
    <property type="term" value="F:sequence-specific DNA binding"/>
    <property type="evidence" value="ECO:0007669"/>
    <property type="project" value="InterPro"/>
</dbReference>
<dbReference type="SMART" id="SM00342">
    <property type="entry name" value="HTH_ARAC"/>
    <property type="match status" value="1"/>
</dbReference>
<dbReference type="InterPro" id="IPR009057">
    <property type="entry name" value="Homeodomain-like_sf"/>
</dbReference>
<comment type="caution">
    <text evidence="5">The sequence shown here is derived from an EMBL/GenBank/DDBJ whole genome shotgun (WGS) entry which is preliminary data.</text>
</comment>
<dbReference type="PRINTS" id="PR00032">
    <property type="entry name" value="HTHARAC"/>
</dbReference>
<dbReference type="EMBL" id="VUMD01000008">
    <property type="protein sequence ID" value="MSS36969.1"/>
    <property type="molecule type" value="Genomic_DNA"/>
</dbReference>
<gene>
    <name evidence="5" type="ORF">FYJ39_10350</name>
</gene>
<evidence type="ECO:0000313" key="5">
    <source>
        <dbReference type="EMBL" id="MSS36969.1"/>
    </source>
</evidence>
<dbReference type="InterPro" id="IPR020449">
    <property type="entry name" value="Tscrpt_reg_AraC-type_HTH"/>
</dbReference>
<dbReference type="InterPro" id="IPR018062">
    <property type="entry name" value="HTH_AraC-typ_CS"/>
</dbReference>